<dbReference type="PROSITE" id="PS51257">
    <property type="entry name" value="PROKAR_LIPOPROTEIN"/>
    <property type="match status" value="1"/>
</dbReference>
<dbReference type="RefSeq" id="WP_090655067.1">
    <property type="nucleotide sequence ID" value="NZ_FOXQ01000001.1"/>
</dbReference>
<dbReference type="GO" id="GO:0008237">
    <property type="term" value="F:metallopeptidase activity"/>
    <property type="evidence" value="ECO:0007669"/>
    <property type="project" value="InterPro"/>
</dbReference>
<gene>
    <name evidence="1" type="ORF">SAMN05444277_10122</name>
</gene>
<dbReference type="STRING" id="1465490.SAMN05444277_10122"/>
<dbReference type="Gene3D" id="3.40.390.10">
    <property type="entry name" value="Collagenase (Catalytic Domain)"/>
    <property type="match status" value="1"/>
</dbReference>
<dbReference type="InterPro" id="IPR024079">
    <property type="entry name" value="MetalloPept_cat_dom_sf"/>
</dbReference>
<proteinExistence type="predicted"/>
<sequence>MKLNMFLSAAALSLLLFSCKKESQPSNSANGIPEEVLNQIRAQGFSSDNVIKSDGGYIVENDIFLSSEQLSATPNIGPDIRVGEEEQYRTTNLIKKLPRTIKVSMNYPNNVALFTAATDSAIARYNALNLRIKFQRVSGVGDIDIIGKDLGGGGVLGQSSGFPNKAGNPASPITLNSRQGTFTNNTDVQWLATVIAHEMGHTIGFRHTDYKNRRYSCGFTFPWNEGKAGVGAVYIPGTEKTPKDPGSWMLACTDGTNRPFNPNDVIALNYLYK</sequence>
<dbReference type="Pfam" id="PF12388">
    <property type="entry name" value="Peptidase_M57"/>
    <property type="match status" value="1"/>
</dbReference>
<dbReference type="Proteomes" id="UP000199031">
    <property type="component" value="Unassembled WGS sequence"/>
</dbReference>
<dbReference type="SUPFAM" id="SSF55486">
    <property type="entry name" value="Metalloproteases ('zincins'), catalytic domain"/>
    <property type="match status" value="1"/>
</dbReference>
<accession>A0A1I5R2W8</accession>
<keyword evidence="2" id="KW-1185">Reference proteome</keyword>
<dbReference type="AlphaFoldDB" id="A0A1I5R2W8"/>
<evidence type="ECO:0000313" key="1">
    <source>
        <dbReference type="EMBL" id="SFP52396.1"/>
    </source>
</evidence>
<evidence type="ECO:0000313" key="2">
    <source>
        <dbReference type="Proteomes" id="UP000199031"/>
    </source>
</evidence>
<dbReference type="EMBL" id="FOXQ01000001">
    <property type="protein sequence ID" value="SFP52396.1"/>
    <property type="molecule type" value="Genomic_DNA"/>
</dbReference>
<name>A0A1I5R2W8_9BACT</name>
<dbReference type="OrthoDB" id="785995at2"/>
<organism evidence="1 2">
    <name type="scientific">Parafilimonas terrae</name>
    <dbReference type="NCBI Taxonomy" id="1465490"/>
    <lineage>
        <taxon>Bacteria</taxon>
        <taxon>Pseudomonadati</taxon>
        <taxon>Bacteroidota</taxon>
        <taxon>Chitinophagia</taxon>
        <taxon>Chitinophagales</taxon>
        <taxon>Chitinophagaceae</taxon>
        <taxon>Parafilimonas</taxon>
    </lineage>
</organism>
<protein>
    <submittedName>
        <fullName evidence="1">Dual-action HEIGH metallo-peptidase</fullName>
    </submittedName>
</protein>
<dbReference type="InterPro" id="IPR024653">
    <property type="entry name" value="Peptidase_M10/M27/M57"/>
</dbReference>
<reference evidence="1 2" key="1">
    <citation type="submission" date="2016-10" db="EMBL/GenBank/DDBJ databases">
        <authorList>
            <person name="de Groot N.N."/>
        </authorList>
    </citation>
    <scope>NUCLEOTIDE SEQUENCE [LARGE SCALE GENOMIC DNA]</scope>
    <source>
        <strain evidence="1 2">DSM 28286</strain>
    </source>
</reference>